<organism evidence="2 3">
    <name type="scientific">Porites evermanni</name>
    <dbReference type="NCBI Taxonomy" id="104178"/>
    <lineage>
        <taxon>Eukaryota</taxon>
        <taxon>Metazoa</taxon>
        <taxon>Cnidaria</taxon>
        <taxon>Anthozoa</taxon>
        <taxon>Hexacorallia</taxon>
        <taxon>Scleractinia</taxon>
        <taxon>Fungiina</taxon>
        <taxon>Poritidae</taxon>
        <taxon>Porites</taxon>
    </lineage>
</organism>
<accession>A0ABN8N396</accession>
<gene>
    <name evidence="2" type="ORF">PEVE_00040127</name>
</gene>
<dbReference type="EMBL" id="CALNXI010000724">
    <property type="protein sequence ID" value="CAH3040786.1"/>
    <property type="molecule type" value="Genomic_DNA"/>
</dbReference>
<feature type="compositionally biased region" description="Polar residues" evidence="1">
    <location>
        <begin position="71"/>
        <end position="101"/>
    </location>
</feature>
<comment type="caution">
    <text evidence="2">The sequence shown here is derived from an EMBL/GenBank/DDBJ whole genome shotgun (WGS) entry which is preliminary data.</text>
</comment>
<sequence>MQKEILCCSAKLGTSSGQARDRSITFIQSKLIFKMTSTLVPVGSPKYLNHFCSICRFRRGLLSSPMIPEQQIESAVSEESTGESSSKPAPKTTSLSPQGESTENETDDEIISRSDEARSDSLGEAMENVAIISDDTSLYVAKQTGPSSCDLSEDSRDTANLFLRQAKLNEFLVATYKKPRSQMLDARTIQVYTDKAKDAVVTTLEVIIPDDAGGLWEALKNVWRC</sequence>
<name>A0ABN8N396_9CNID</name>
<evidence type="ECO:0000313" key="2">
    <source>
        <dbReference type="EMBL" id="CAH3040786.1"/>
    </source>
</evidence>
<feature type="compositionally biased region" description="Basic and acidic residues" evidence="1">
    <location>
        <begin position="110"/>
        <end position="120"/>
    </location>
</feature>
<protein>
    <submittedName>
        <fullName evidence="2">Uncharacterized protein</fullName>
    </submittedName>
</protein>
<proteinExistence type="predicted"/>
<evidence type="ECO:0000313" key="3">
    <source>
        <dbReference type="Proteomes" id="UP001159427"/>
    </source>
</evidence>
<keyword evidence="3" id="KW-1185">Reference proteome</keyword>
<reference evidence="2 3" key="1">
    <citation type="submission" date="2022-05" db="EMBL/GenBank/DDBJ databases">
        <authorList>
            <consortium name="Genoscope - CEA"/>
            <person name="William W."/>
        </authorList>
    </citation>
    <scope>NUCLEOTIDE SEQUENCE [LARGE SCALE GENOMIC DNA]</scope>
</reference>
<evidence type="ECO:0000256" key="1">
    <source>
        <dbReference type="SAM" id="MobiDB-lite"/>
    </source>
</evidence>
<dbReference type="Proteomes" id="UP001159427">
    <property type="component" value="Unassembled WGS sequence"/>
</dbReference>
<feature type="region of interest" description="Disordered" evidence="1">
    <location>
        <begin position="70"/>
        <end position="120"/>
    </location>
</feature>